<dbReference type="InterPro" id="IPR001077">
    <property type="entry name" value="COMT_C"/>
</dbReference>
<sequence length="394" mass="42737">MACFVGPGAQAVGRTGGRYHPRAGPVGSGVRRSEETAVTITETRTTATAETASPLTRQDLVGTVFGAAAFQALNAGCELGLFALLNGEPGLTEEEIASRLDLRPRPTRILLLATTALRLTSLDGGRYRNAELIDSLFADGTWEIITDMVAFEAHIVYEAQADFTASLRADTNVGLRRFAGEGEDLYHRLAARPDLERLFYRCMRSWSRLSNPILVDKADLTGVRRVLDVGGGDGVNAIALARANPNVEFTVLDLPGAGAIAERKIAEAGLSDRITVAEGDIFDDDYPEGYDCVLFANQLVIWSAEQNLRLLRKAHRALADGGRVLVFNAMSDATKDGPLYAALDNVYFATLPAAQSTLYDWGQYEQWLTEAGFSRVERRPGETWTPHGVISGVK</sequence>
<dbReference type="InterPro" id="IPR036390">
    <property type="entry name" value="WH_DNA-bd_sf"/>
</dbReference>
<evidence type="ECO:0000256" key="2">
    <source>
        <dbReference type="ARBA" id="ARBA00022679"/>
    </source>
</evidence>
<dbReference type="SUPFAM" id="SSF53335">
    <property type="entry name" value="S-adenosyl-L-methionine-dependent methyltransferases"/>
    <property type="match status" value="1"/>
</dbReference>
<dbReference type="Pfam" id="PF08100">
    <property type="entry name" value="Dimerisation"/>
    <property type="match status" value="1"/>
</dbReference>
<feature type="domain" description="O-methyltransferase dimerisation" evidence="6">
    <location>
        <begin position="64"/>
        <end position="132"/>
    </location>
</feature>
<dbReference type="SUPFAM" id="SSF46785">
    <property type="entry name" value="Winged helix' DNA-binding domain"/>
    <property type="match status" value="1"/>
</dbReference>
<reference evidence="7 8" key="1">
    <citation type="journal article" date="2019" name="Int. J. Syst. Evol. Microbiol.">
        <title>The Global Catalogue of Microorganisms (GCM) 10K type strain sequencing project: providing services to taxonomists for standard genome sequencing and annotation.</title>
        <authorList>
            <consortium name="The Broad Institute Genomics Platform"/>
            <consortium name="The Broad Institute Genome Sequencing Center for Infectious Disease"/>
            <person name="Wu L."/>
            <person name="Ma J."/>
        </authorList>
    </citation>
    <scope>NUCLEOTIDE SEQUENCE [LARGE SCALE GENOMIC DNA]</scope>
    <source>
        <strain evidence="7 8">JCM 15313</strain>
    </source>
</reference>
<organism evidence="7 8">
    <name type="scientific">Nocardiopsis rhodophaea</name>
    <dbReference type="NCBI Taxonomy" id="280238"/>
    <lineage>
        <taxon>Bacteria</taxon>
        <taxon>Bacillati</taxon>
        <taxon>Actinomycetota</taxon>
        <taxon>Actinomycetes</taxon>
        <taxon>Streptosporangiales</taxon>
        <taxon>Nocardiopsidaceae</taxon>
        <taxon>Nocardiopsis</taxon>
    </lineage>
</organism>
<dbReference type="PROSITE" id="PS51683">
    <property type="entry name" value="SAM_OMT_II"/>
    <property type="match status" value="1"/>
</dbReference>
<feature type="region of interest" description="Disordered" evidence="4">
    <location>
        <begin position="14"/>
        <end position="35"/>
    </location>
</feature>
<dbReference type="PANTHER" id="PTHR43712">
    <property type="entry name" value="PUTATIVE (AFU_ORTHOLOGUE AFUA_4G14580)-RELATED"/>
    <property type="match status" value="1"/>
</dbReference>
<dbReference type="InterPro" id="IPR036388">
    <property type="entry name" value="WH-like_DNA-bd_sf"/>
</dbReference>
<dbReference type="PIRSF" id="PIRSF005739">
    <property type="entry name" value="O-mtase"/>
    <property type="match status" value="1"/>
</dbReference>
<gene>
    <name evidence="7" type="primary">bchU</name>
    <name evidence="7" type="ORF">GCM10009799_02620</name>
</gene>
<accession>A0ABN2S5Z7</accession>
<name>A0ABN2S5Z7_9ACTN</name>
<dbReference type="InterPro" id="IPR029063">
    <property type="entry name" value="SAM-dependent_MTases_sf"/>
</dbReference>
<dbReference type="Pfam" id="PF00891">
    <property type="entry name" value="Methyltransf_2"/>
    <property type="match status" value="1"/>
</dbReference>
<evidence type="ECO:0000313" key="7">
    <source>
        <dbReference type="EMBL" id="GAA1981021.1"/>
    </source>
</evidence>
<dbReference type="GO" id="GO:0008168">
    <property type="term" value="F:methyltransferase activity"/>
    <property type="evidence" value="ECO:0007669"/>
    <property type="project" value="UniProtKB-KW"/>
</dbReference>
<dbReference type="Gene3D" id="1.20.58.1390">
    <property type="match status" value="1"/>
</dbReference>
<evidence type="ECO:0000259" key="6">
    <source>
        <dbReference type="Pfam" id="PF08100"/>
    </source>
</evidence>
<dbReference type="Gene3D" id="1.10.10.10">
    <property type="entry name" value="Winged helix-like DNA-binding domain superfamily/Winged helix DNA-binding domain"/>
    <property type="match status" value="1"/>
</dbReference>
<proteinExistence type="predicted"/>
<dbReference type="EMBL" id="BAAAPC010000001">
    <property type="protein sequence ID" value="GAA1981021.1"/>
    <property type="molecule type" value="Genomic_DNA"/>
</dbReference>
<dbReference type="Proteomes" id="UP001501585">
    <property type="component" value="Unassembled WGS sequence"/>
</dbReference>
<evidence type="ECO:0000256" key="4">
    <source>
        <dbReference type="SAM" id="MobiDB-lite"/>
    </source>
</evidence>
<dbReference type="InterPro" id="IPR012967">
    <property type="entry name" value="COMT_dimerisation"/>
</dbReference>
<comment type="caution">
    <text evidence="7">The sequence shown here is derived from an EMBL/GenBank/DDBJ whole genome shotgun (WGS) entry which is preliminary data.</text>
</comment>
<protein>
    <submittedName>
        <fullName evidence="7">C-20 methyltransferase BchU</fullName>
    </submittedName>
</protein>
<dbReference type="CDD" id="cd02440">
    <property type="entry name" value="AdoMet_MTases"/>
    <property type="match status" value="1"/>
</dbReference>
<dbReference type="Gene3D" id="3.40.50.150">
    <property type="entry name" value="Vaccinia Virus protein VP39"/>
    <property type="match status" value="1"/>
</dbReference>
<feature type="domain" description="O-methyltransferase C-terminal" evidence="5">
    <location>
        <begin position="182"/>
        <end position="374"/>
    </location>
</feature>
<keyword evidence="8" id="KW-1185">Reference proteome</keyword>
<evidence type="ECO:0000313" key="8">
    <source>
        <dbReference type="Proteomes" id="UP001501585"/>
    </source>
</evidence>
<keyword evidence="3" id="KW-0949">S-adenosyl-L-methionine</keyword>
<evidence type="ECO:0000259" key="5">
    <source>
        <dbReference type="Pfam" id="PF00891"/>
    </source>
</evidence>
<dbReference type="PANTHER" id="PTHR43712:SF2">
    <property type="entry name" value="O-METHYLTRANSFERASE CICE"/>
    <property type="match status" value="1"/>
</dbReference>
<dbReference type="GO" id="GO:0032259">
    <property type="term" value="P:methylation"/>
    <property type="evidence" value="ECO:0007669"/>
    <property type="project" value="UniProtKB-KW"/>
</dbReference>
<evidence type="ECO:0000256" key="3">
    <source>
        <dbReference type="ARBA" id="ARBA00022691"/>
    </source>
</evidence>
<dbReference type="InterPro" id="IPR016461">
    <property type="entry name" value="COMT-like"/>
</dbReference>
<evidence type="ECO:0000256" key="1">
    <source>
        <dbReference type="ARBA" id="ARBA00022603"/>
    </source>
</evidence>
<keyword evidence="2" id="KW-0808">Transferase</keyword>
<keyword evidence="1 7" id="KW-0489">Methyltransferase</keyword>